<dbReference type="InterPro" id="IPR036388">
    <property type="entry name" value="WH-like_DNA-bd_sf"/>
</dbReference>
<keyword evidence="2" id="KW-0808">Transferase</keyword>
<dbReference type="PANTHER" id="PTHR18964">
    <property type="entry name" value="ROK (REPRESSOR, ORF, KINASE) FAMILY"/>
    <property type="match status" value="1"/>
</dbReference>
<comment type="caution">
    <text evidence="2">The sequence shown here is derived from an EMBL/GenBank/DDBJ whole genome shotgun (WGS) entry which is preliminary data.</text>
</comment>
<dbReference type="InterPro" id="IPR043129">
    <property type="entry name" value="ATPase_NBD"/>
</dbReference>
<gene>
    <name evidence="2" type="ORF">ATI53_10302</name>
</gene>
<proteinExistence type="inferred from homology"/>
<organism evidence="2 3">
    <name type="scientific">Salipiger aestuarii</name>
    <dbReference type="NCBI Taxonomy" id="568098"/>
    <lineage>
        <taxon>Bacteria</taxon>
        <taxon>Pseudomonadati</taxon>
        <taxon>Pseudomonadota</taxon>
        <taxon>Alphaproteobacteria</taxon>
        <taxon>Rhodobacterales</taxon>
        <taxon>Roseobacteraceae</taxon>
        <taxon>Salipiger</taxon>
    </lineage>
</organism>
<dbReference type="RefSeq" id="WP_111550738.1">
    <property type="nucleotide sequence ID" value="NZ_LIQE01000062.1"/>
</dbReference>
<dbReference type="PANTHER" id="PTHR18964:SF149">
    <property type="entry name" value="BIFUNCTIONAL UDP-N-ACETYLGLUCOSAMINE 2-EPIMERASE_N-ACETYLMANNOSAMINE KINASE"/>
    <property type="match status" value="1"/>
</dbReference>
<dbReference type="OrthoDB" id="8595273at2"/>
<dbReference type="EMBL" id="QLMG01000030">
    <property type="protein sequence ID" value="RAK14037.1"/>
    <property type="molecule type" value="Genomic_DNA"/>
</dbReference>
<dbReference type="GO" id="GO:0016301">
    <property type="term" value="F:kinase activity"/>
    <property type="evidence" value="ECO:0007669"/>
    <property type="project" value="UniProtKB-KW"/>
</dbReference>
<dbReference type="Pfam" id="PF00480">
    <property type="entry name" value="ROK"/>
    <property type="match status" value="1"/>
</dbReference>
<keyword evidence="2" id="KW-0418">Kinase</keyword>
<evidence type="ECO:0000313" key="2">
    <source>
        <dbReference type="EMBL" id="RAK14037.1"/>
    </source>
</evidence>
<dbReference type="Proteomes" id="UP000249165">
    <property type="component" value="Unassembled WGS sequence"/>
</dbReference>
<accession>A0A327Y0S2</accession>
<dbReference type="SUPFAM" id="SSF46785">
    <property type="entry name" value="Winged helix' DNA-binding domain"/>
    <property type="match status" value="1"/>
</dbReference>
<name>A0A327Y0S2_9RHOB</name>
<dbReference type="InterPro" id="IPR000600">
    <property type="entry name" value="ROK"/>
</dbReference>
<protein>
    <submittedName>
        <fullName evidence="2">Putative NBD/HSP70 family sugar kinase</fullName>
    </submittedName>
</protein>
<keyword evidence="3" id="KW-1185">Reference proteome</keyword>
<reference evidence="2 3" key="1">
    <citation type="submission" date="2018-06" db="EMBL/GenBank/DDBJ databases">
        <title>Genomic Encyclopedia of Archaeal and Bacterial Type Strains, Phase II (KMG-II): from individual species to whole genera.</title>
        <authorList>
            <person name="Goeker M."/>
        </authorList>
    </citation>
    <scope>NUCLEOTIDE SEQUENCE [LARGE SCALE GENOMIC DNA]</scope>
    <source>
        <strain evidence="2 3">DSM 22011</strain>
    </source>
</reference>
<evidence type="ECO:0000313" key="3">
    <source>
        <dbReference type="Proteomes" id="UP000249165"/>
    </source>
</evidence>
<dbReference type="SUPFAM" id="SSF53067">
    <property type="entry name" value="Actin-like ATPase domain"/>
    <property type="match status" value="1"/>
</dbReference>
<sequence>MAGPVVLRRMNEARALECLASTGAMSRADLARALNMTRSTSSSIVATLLDAGRVQEIEEQAGRRENRTGRPSIRLRLNPDHAHYLGADIGASFLRLSAVDYMGRSRYLREERVHDRPADPETVVARIGEMVEDYLATLKDPGIVVGVNVAVPGIVDLAGNILRAPPIGWAGVPFRNMLQARLGSLPVRRLVNDANAFALSARALQRQDDALGDAVFLLLDDGIGGCIMTGGRILEGSSGIAGEIGHMPIGDTGFCNVPPVDGSLESYVARPAVLARYRALGGVAEHLSDYLDALDTGEPVARQVLMDWSWYLARGLAIVTTLLNPETVVIGGRVSTLFARGADHVTDALSRNLLEQTPVPRLILSGVGPEGVALGAAMLLHEMDFAEDSPP</sequence>
<dbReference type="InterPro" id="IPR036390">
    <property type="entry name" value="WH_DNA-bd_sf"/>
</dbReference>
<comment type="similarity">
    <text evidence="1">Belongs to the ROK (NagC/XylR) family.</text>
</comment>
<dbReference type="Gene3D" id="1.10.10.10">
    <property type="entry name" value="Winged helix-like DNA-binding domain superfamily/Winged helix DNA-binding domain"/>
    <property type="match status" value="1"/>
</dbReference>
<evidence type="ECO:0000256" key="1">
    <source>
        <dbReference type="ARBA" id="ARBA00006479"/>
    </source>
</evidence>
<dbReference type="AlphaFoldDB" id="A0A327Y0S2"/>
<dbReference type="Gene3D" id="3.30.420.40">
    <property type="match status" value="2"/>
</dbReference>